<sequence>MAKTYLTIITVDNILFKDDVDAVQLRTKAGGEIVFLPNHTPFCSNIDVCKMTVFVNDKNKQVYSVGSGLVYADAKDVYIISDDVIAQTDIDIERARSDRDLFTKMVSDAKTEKDRKLSEFKLRKALSRIDIYNQK</sequence>
<keyword evidence="3 8" id="KW-0813">Transport</keyword>
<dbReference type="InterPro" id="IPR020546">
    <property type="entry name" value="ATP_synth_F1_dsu/esu_N"/>
</dbReference>
<dbReference type="RefSeq" id="WP_129622825.1">
    <property type="nucleotide sequence ID" value="NZ_LR215043.1"/>
</dbReference>
<dbReference type="EMBL" id="LR215043">
    <property type="protein sequence ID" value="VEU77971.1"/>
    <property type="molecule type" value="Genomic_DNA"/>
</dbReference>
<dbReference type="AlphaFoldDB" id="A0A449B9W3"/>
<evidence type="ECO:0000256" key="6">
    <source>
        <dbReference type="ARBA" id="ARBA00023196"/>
    </source>
</evidence>
<proteinExistence type="inferred from homology"/>
<comment type="similarity">
    <text evidence="2 8">Belongs to the ATPase epsilon chain family.</text>
</comment>
<keyword evidence="7 8" id="KW-0066">ATP synthesis</keyword>
<comment type="subcellular location">
    <subcellularLocation>
        <location evidence="8">Cell membrane</location>
        <topology evidence="8">Peripheral membrane protein</topology>
    </subcellularLocation>
    <subcellularLocation>
        <location evidence="1">Endomembrane system</location>
        <topology evidence="1">Peripheral membrane protein</topology>
    </subcellularLocation>
</comment>
<dbReference type="OrthoDB" id="389606at2"/>
<evidence type="ECO:0000313" key="10">
    <source>
        <dbReference type="EMBL" id="VEU77971.1"/>
    </source>
</evidence>
<dbReference type="Gene3D" id="2.60.15.10">
    <property type="entry name" value="F0F1 ATP synthase delta/epsilon subunit, N-terminal"/>
    <property type="match status" value="1"/>
</dbReference>
<reference evidence="10 11" key="1">
    <citation type="submission" date="2019-01" db="EMBL/GenBank/DDBJ databases">
        <authorList>
            <consortium name="Pathogen Informatics"/>
        </authorList>
    </citation>
    <scope>NUCLEOTIDE SEQUENCE [LARGE SCALE GENOMIC DNA]</scope>
    <source>
        <strain evidence="10 11">NCTC10184</strain>
    </source>
</reference>
<dbReference type="CDD" id="cd12152">
    <property type="entry name" value="F1-ATPase_delta"/>
    <property type="match status" value="1"/>
</dbReference>
<dbReference type="GO" id="GO:0016787">
    <property type="term" value="F:hydrolase activity"/>
    <property type="evidence" value="ECO:0007669"/>
    <property type="project" value="UniProtKB-KW"/>
</dbReference>
<dbReference type="GO" id="GO:0045259">
    <property type="term" value="C:proton-transporting ATP synthase complex"/>
    <property type="evidence" value="ECO:0007669"/>
    <property type="project" value="UniProtKB-KW"/>
</dbReference>
<keyword evidence="4 8" id="KW-0406">Ion transport</keyword>
<dbReference type="InterPro" id="IPR036771">
    <property type="entry name" value="ATPsynth_dsu/esu_N"/>
</dbReference>
<comment type="function">
    <text evidence="8">Produces ATP from ADP in the presence of a proton gradient across the membrane.</text>
</comment>
<dbReference type="GO" id="GO:0012505">
    <property type="term" value="C:endomembrane system"/>
    <property type="evidence" value="ECO:0007669"/>
    <property type="project" value="UniProtKB-SubCell"/>
</dbReference>
<protein>
    <recommendedName>
        <fullName evidence="8">ATP synthase epsilon chain</fullName>
    </recommendedName>
    <alternativeName>
        <fullName evidence="8">ATP synthase F1 sector epsilon subunit</fullName>
    </alternativeName>
    <alternativeName>
        <fullName evidence="8">F-ATPase epsilon subunit</fullName>
    </alternativeName>
</protein>
<evidence type="ECO:0000259" key="9">
    <source>
        <dbReference type="Pfam" id="PF02823"/>
    </source>
</evidence>
<accession>A0A449B9W3</accession>
<evidence type="ECO:0000256" key="3">
    <source>
        <dbReference type="ARBA" id="ARBA00022448"/>
    </source>
</evidence>
<dbReference type="GO" id="GO:0005886">
    <property type="term" value="C:plasma membrane"/>
    <property type="evidence" value="ECO:0007669"/>
    <property type="project" value="UniProtKB-SubCell"/>
</dbReference>
<keyword evidence="5 8" id="KW-0472">Membrane</keyword>
<evidence type="ECO:0000256" key="4">
    <source>
        <dbReference type="ARBA" id="ARBA00023065"/>
    </source>
</evidence>
<evidence type="ECO:0000256" key="7">
    <source>
        <dbReference type="ARBA" id="ARBA00023310"/>
    </source>
</evidence>
<dbReference type="Pfam" id="PF02823">
    <property type="entry name" value="ATP-synt_DE_N"/>
    <property type="match status" value="1"/>
</dbReference>
<feature type="domain" description="ATP synthase F1 complex delta/epsilon subunit N-terminal" evidence="9">
    <location>
        <begin position="6"/>
        <end position="83"/>
    </location>
</feature>
<evidence type="ECO:0000256" key="8">
    <source>
        <dbReference type="HAMAP-Rule" id="MF_00530"/>
    </source>
</evidence>
<organism evidence="10 11">
    <name type="scientific">Mycoplasmopsis columbinasalis</name>
    <dbReference type="NCBI Taxonomy" id="114880"/>
    <lineage>
        <taxon>Bacteria</taxon>
        <taxon>Bacillati</taxon>
        <taxon>Mycoplasmatota</taxon>
        <taxon>Mycoplasmoidales</taxon>
        <taxon>Metamycoplasmataceae</taxon>
        <taxon>Mycoplasmopsis</taxon>
    </lineage>
</organism>
<keyword evidence="8" id="KW-1003">Cell membrane</keyword>
<dbReference type="GO" id="GO:0005524">
    <property type="term" value="F:ATP binding"/>
    <property type="evidence" value="ECO:0007669"/>
    <property type="project" value="UniProtKB-UniRule"/>
</dbReference>
<dbReference type="PANTHER" id="PTHR13822:SF10">
    <property type="entry name" value="ATP SYNTHASE EPSILON CHAIN, CHLOROPLASTIC"/>
    <property type="match status" value="1"/>
</dbReference>
<gene>
    <name evidence="8 10" type="primary">atpC</name>
    <name evidence="10" type="ORF">NCTC10184_00186</name>
</gene>
<comment type="subunit">
    <text evidence="8">F-type ATPases have 2 components, CF(1) - the catalytic core - and CF(0) - the membrane proton channel. CF(1) has five subunits: alpha(3), beta(3), gamma(1), delta(1), epsilon(1). CF(0) has three main subunits: a, b and c.</text>
</comment>
<name>A0A449B9W3_9BACT</name>
<dbReference type="HAMAP" id="MF_00530">
    <property type="entry name" value="ATP_synth_epsil_bac"/>
    <property type="match status" value="1"/>
</dbReference>
<dbReference type="Proteomes" id="UP000290876">
    <property type="component" value="Chromosome"/>
</dbReference>
<keyword evidence="6 8" id="KW-0139">CF(1)</keyword>
<evidence type="ECO:0000256" key="1">
    <source>
        <dbReference type="ARBA" id="ARBA00004184"/>
    </source>
</evidence>
<keyword evidence="11" id="KW-1185">Reference proteome</keyword>
<dbReference type="SUPFAM" id="SSF51344">
    <property type="entry name" value="Epsilon subunit of F1F0-ATP synthase N-terminal domain"/>
    <property type="match status" value="1"/>
</dbReference>
<dbReference type="GO" id="GO:0046933">
    <property type="term" value="F:proton-transporting ATP synthase activity, rotational mechanism"/>
    <property type="evidence" value="ECO:0007669"/>
    <property type="project" value="UniProtKB-UniRule"/>
</dbReference>
<evidence type="ECO:0000313" key="11">
    <source>
        <dbReference type="Proteomes" id="UP000290876"/>
    </source>
</evidence>
<dbReference type="PANTHER" id="PTHR13822">
    <property type="entry name" value="ATP SYNTHASE DELTA/EPSILON CHAIN"/>
    <property type="match status" value="1"/>
</dbReference>
<keyword evidence="10" id="KW-0378">Hydrolase</keyword>
<evidence type="ECO:0000256" key="5">
    <source>
        <dbReference type="ARBA" id="ARBA00023136"/>
    </source>
</evidence>
<dbReference type="KEGG" id="mcob:NCTC10184_00186"/>
<dbReference type="InterPro" id="IPR001469">
    <property type="entry name" value="ATP_synth_F1_dsu/esu"/>
</dbReference>
<keyword evidence="8" id="KW-0375">Hydrogen ion transport</keyword>
<evidence type="ECO:0000256" key="2">
    <source>
        <dbReference type="ARBA" id="ARBA00005712"/>
    </source>
</evidence>